<gene>
    <name evidence="8" type="ORF">KM312_12490</name>
</gene>
<keyword evidence="4 6" id="KW-1133">Transmembrane helix</keyword>
<evidence type="ECO:0000256" key="3">
    <source>
        <dbReference type="ARBA" id="ARBA00022692"/>
    </source>
</evidence>
<evidence type="ECO:0000256" key="5">
    <source>
        <dbReference type="ARBA" id="ARBA00023136"/>
    </source>
</evidence>
<feature type="transmembrane region" description="Helical" evidence="6">
    <location>
        <begin position="20"/>
        <end position="43"/>
    </location>
</feature>
<dbReference type="InterPro" id="IPR002781">
    <property type="entry name" value="TM_pro_TauE-like"/>
</dbReference>
<feature type="compositionally biased region" description="Basic and acidic residues" evidence="7">
    <location>
        <begin position="265"/>
        <end position="293"/>
    </location>
</feature>
<evidence type="ECO:0000256" key="7">
    <source>
        <dbReference type="SAM" id="MobiDB-lite"/>
    </source>
</evidence>
<evidence type="ECO:0000313" key="8">
    <source>
        <dbReference type="EMBL" id="MBT9283432.1"/>
    </source>
</evidence>
<evidence type="ECO:0000256" key="2">
    <source>
        <dbReference type="ARBA" id="ARBA00009142"/>
    </source>
</evidence>
<dbReference type="PANTHER" id="PTHR43701">
    <property type="entry name" value="MEMBRANE TRANSPORTER PROTEIN MJ0441-RELATED"/>
    <property type="match status" value="1"/>
</dbReference>
<dbReference type="GO" id="GO:0005886">
    <property type="term" value="C:plasma membrane"/>
    <property type="evidence" value="ECO:0007669"/>
    <property type="project" value="UniProtKB-SubCell"/>
</dbReference>
<accession>A0A947G955</accession>
<comment type="similarity">
    <text evidence="2 6">Belongs to the 4-toluene sulfonate uptake permease (TSUP) (TC 2.A.102) family.</text>
</comment>
<feature type="transmembrane region" description="Helical" evidence="6">
    <location>
        <begin position="140"/>
        <end position="159"/>
    </location>
</feature>
<dbReference type="PANTHER" id="PTHR43701:SF2">
    <property type="entry name" value="MEMBRANE TRANSPORTER PROTEIN YJNA-RELATED"/>
    <property type="match status" value="1"/>
</dbReference>
<evidence type="ECO:0000256" key="1">
    <source>
        <dbReference type="ARBA" id="ARBA00004141"/>
    </source>
</evidence>
<name>A0A947G955_HYDSH</name>
<feature type="transmembrane region" description="Helical" evidence="6">
    <location>
        <begin position="166"/>
        <end position="189"/>
    </location>
</feature>
<dbReference type="InterPro" id="IPR051598">
    <property type="entry name" value="TSUP/Inactive_protease-like"/>
</dbReference>
<dbReference type="EMBL" id="JAHHQF010000098">
    <property type="protein sequence ID" value="MBT9283432.1"/>
    <property type="molecule type" value="Genomic_DNA"/>
</dbReference>
<organism evidence="8 9">
    <name type="scientific">Hydrogenibacillus schlegelii</name>
    <name type="common">Bacillus schlegelii</name>
    <dbReference type="NCBI Taxonomy" id="1484"/>
    <lineage>
        <taxon>Bacteria</taxon>
        <taxon>Bacillati</taxon>
        <taxon>Bacillota</taxon>
        <taxon>Bacilli</taxon>
        <taxon>Bacillales</taxon>
        <taxon>Bacillales Family X. Incertae Sedis</taxon>
        <taxon>Hydrogenibacillus</taxon>
    </lineage>
</organism>
<proteinExistence type="inferred from homology"/>
<feature type="transmembrane region" description="Helical" evidence="6">
    <location>
        <begin position="55"/>
        <end position="72"/>
    </location>
</feature>
<dbReference type="Pfam" id="PF01925">
    <property type="entry name" value="TauE"/>
    <property type="match status" value="2"/>
</dbReference>
<reference evidence="8" key="1">
    <citation type="journal article" date="2021" name="Microbiology">
        <title>Metagenomic Analysis of the Microbial Community in the Underground Coal Fire Area (Kemerovo Region, Russia) Revealed Predominance of Thermophilic Members of the Phyla Deinococcus-thermus, Aquificae, and Firmicutes.</title>
        <authorList>
            <person name="Kadnikov V."/>
            <person name="Mardanov A.V."/>
            <person name="Beletsky A.V."/>
            <person name="Karnachuk O.V."/>
            <person name="Ravin N.V."/>
        </authorList>
    </citation>
    <scope>NUCLEOTIDE SEQUENCE</scope>
    <source>
        <strain evidence="8">RBS10-49</strain>
    </source>
</reference>
<evidence type="ECO:0000256" key="6">
    <source>
        <dbReference type="RuleBase" id="RU363041"/>
    </source>
</evidence>
<keyword evidence="5 6" id="KW-0472">Membrane</keyword>
<protein>
    <recommendedName>
        <fullName evidence="6">Probable membrane transporter protein</fullName>
    </recommendedName>
</protein>
<evidence type="ECO:0000256" key="4">
    <source>
        <dbReference type="ARBA" id="ARBA00022989"/>
    </source>
</evidence>
<dbReference type="AlphaFoldDB" id="A0A947G955"/>
<feature type="transmembrane region" description="Helical" evidence="6">
    <location>
        <begin position="235"/>
        <end position="252"/>
    </location>
</feature>
<keyword evidence="3 6" id="KW-0812">Transmembrane</keyword>
<comment type="caution">
    <text evidence="8">The sequence shown here is derived from an EMBL/GenBank/DDBJ whole genome shotgun (WGS) entry which is preliminary data.</text>
</comment>
<dbReference type="Proteomes" id="UP000748108">
    <property type="component" value="Unassembled WGS sequence"/>
</dbReference>
<sequence>MASDSRRRAAVLGVGIGLLAGYFGGLVGLGGGVIMIPLMVALLKLTQHQAHGTSLVALVFTGLSGALAYALGGSVDVVASLLLAATAMFTARFGARYAHALPEWKLKRAFGAFLLFVSVLLVSKPYLPHVATRLPAAGEAALLLLTGLFTGFLSGMMGVGGGSIMVPAMVFLGGFSQVAAQGVSLLAMVPSGAVGAYTHGRLGNVRPDVLVGLVPGILIGSFAGGLTAHELTEQALRLIFAVVQVWMGIRYLRTPRPAASGRNGVRAERLSREKGGDSGRGRAPDEGPVPRRR</sequence>
<feature type="region of interest" description="Disordered" evidence="7">
    <location>
        <begin position="258"/>
        <end position="293"/>
    </location>
</feature>
<keyword evidence="6" id="KW-1003">Cell membrane</keyword>
<evidence type="ECO:0000313" key="9">
    <source>
        <dbReference type="Proteomes" id="UP000748108"/>
    </source>
</evidence>
<feature type="transmembrane region" description="Helical" evidence="6">
    <location>
        <begin position="78"/>
        <end position="98"/>
    </location>
</feature>
<feature type="transmembrane region" description="Helical" evidence="6">
    <location>
        <begin position="110"/>
        <end position="128"/>
    </location>
</feature>
<feature type="transmembrane region" description="Helical" evidence="6">
    <location>
        <begin position="209"/>
        <end position="228"/>
    </location>
</feature>
<comment type="subcellular location">
    <subcellularLocation>
        <location evidence="6">Cell membrane</location>
        <topology evidence="6">Multi-pass membrane protein</topology>
    </subcellularLocation>
    <subcellularLocation>
        <location evidence="1">Membrane</location>
        <topology evidence="1">Multi-pass membrane protein</topology>
    </subcellularLocation>
</comment>